<organism evidence="1 2">
    <name type="scientific">Paraburkholderia piptadeniae</name>
    <dbReference type="NCBI Taxonomy" id="1701573"/>
    <lineage>
        <taxon>Bacteria</taxon>
        <taxon>Pseudomonadati</taxon>
        <taxon>Pseudomonadota</taxon>
        <taxon>Betaproteobacteria</taxon>
        <taxon>Burkholderiales</taxon>
        <taxon>Burkholderiaceae</taxon>
        <taxon>Paraburkholderia</taxon>
    </lineage>
</organism>
<evidence type="ECO:0000313" key="2">
    <source>
        <dbReference type="Proteomes" id="UP000195569"/>
    </source>
</evidence>
<dbReference type="EMBL" id="CYGY02000028">
    <property type="protein sequence ID" value="SIT41324.1"/>
    <property type="molecule type" value="Genomic_DNA"/>
</dbReference>
<proteinExistence type="predicted"/>
<dbReference type="Proteomes" id="UP000195569">
    <property type="component" value="Unassembled WGS sequence"/>
</dbReference>
<name>A0A1N7S1V2_9BURK</name>
<accession>A0A1N7S1V2</accession>
<evidence type="ECO:0000313" key="1">
    <source>
        <dbReference type="EMBL" id="SIT41324.1"/>
    </source>
</evidence>
<sequence>MALTGFSVAVAIAGNCVQCGGRSERARLGVRSAQREGEGWWSARQNKCDEDVYPLHRDFYQIAHVYGINRRPRHHIATIRKPAIRYCKTLRRPHTTLETAFTDDYTFATPLRDGRSYNPLHPKTASGRQQ</sequence>
<protein>
    <submittedName>
        <fullName evidence="1">Uncharacterized protein</fullName>
    </submittedName>
</protein>
<dbReference type="AlphaFoldDB" id="A0A1N7S1V2"/>
<comment type="caution">
    <text evidence="1">The sequence shown here is derived from an EMBL/GenBank/DDBJ whole genome shotgun (WGS) entry which is preliminary data.</text>
</comment>
<reference evidence="1" key="1">
    <citation type="submission" date="2016-12" db="EMBL/GenBank/DDBJ databases">
        <authorList>
            <person name="Moulin L."/>
        </authorList>
    </citation>
    <scope>NUCLEOTIDE SEQUENCE [LARGE SCALE GENOMIC DNA]</scope>
    <source>
        <strain evidence="1">STM 7183</strain>
    </source>
</reference>
<gene>
    <name evidence="1" type="ORF">BN2476_280036</name>
</gene>
<keyword evidence="2" id="KW-1185">Reference proteome</keyword>